<keyword evidence="7" id="KW-1185">Reference proteome</keyword>
<feature type="transmembrane region" description="Helical" evidence="4">
    <location>
        <begin position="21"/>
        <end position="38"/>
    </location>
</feature>
<keyword evidence="2 3" id="KW-0807">Transducer</keyword>
<evidence type="ECO:0000313" key="6">
    <source>
        <dbReference type="EMBL" id="GLX80987.1"/>
    </source>
</evidence>
<feature type="domain" description="Methyl-accepting transducer" evidence="5">
    <location>
        <begin position="117"/>
        <end position="353"/>
    </location>
</feature>
<comment type="subcellular location">
    <subcellularLocation>
        <location evidence="1">Membrane</location>
    </subcellularLocation>
</comment>
<dbReference type="EMBL" id="BSSU01000002">
    <property type="protein sequence ID" value="GLX80987.1"/>
    <property type="molecule type" value="Genomic_DNA"/>
</dbReference>
<dbReference type="Pfam" id="PF00015">
    <property type="entry name" value="MCPsignal"/>
    <property type="match status" value="1"/>
</dbReference>
<reference evidence="6 7" key="1">
    <citation type="submission" date="2023-03" db="EMBL/GenBank/DDBJ databases">
        <title>Draft genome sequence of Thalassotalea eurytherma JCM 18482T.</title>
        <authorList>
            <person name="Sawabe T."/>
        </authorList>
    </citation>
    <scope>NUCLEOTIDE SEQUENCE [LARGE SCALE GENOMIC DNA]</scope>
    <source>
        <strain evidence="6 7">JCM 18482</strain>
    </source>
</reference>
<dbReference type="InterPro" id="IPR004089">
    <property type="entry name" value="MCPsignal_dom"/>
</dbReference>
<evidence type="ECO:0000313" key="7">
    <source>
        <dbReference type="Proteomes" id="UP001157133"/>
    </source>
</evidence>
<keyword evidence="4" id="KW-0812">Transmembrane</keyword>
<dbReference type="PANTHER" id="PTHR32089">
    <property type="entry name" value="METHYL-ACCEPTING CHEMOTAXIS PROTEIN MCPB"/>
    <property type="match status" value="1"/>
</dbReference>
<dbReference type="PANTHER" id="PTHR32089:SF112">
    <property type="entry name" value="LYSOZYME-LIKE PROTEIN-RELATED"/>
    <property type="match status" value="1"/>
</dbReference>
<dbReference type="RefSeq" id="WP_284206312.1">
    <property type="nucleotide sequence ID" value="NZ_BSSU01000002.1"/>
</dbReference>
<keyword evidence="4" id="KW-1133">Transmembrane helix</keyword>
<protein>
    <recommendedName>
        <fullName evidence="5">Methyl-accepting transducer domain-containing protein</fullName>
    </recommendedName>
</protein>
<evidence type="ECO:0000256" key="3">
    <source>
        <dbReference type="PROSITE-ProRule" id="PRU00284"/>
    </source>
</evidence>
<organism evidence="6 7">
    <name type="scientific">Thalassotalea eurytherma</name>
    <dbReference type="NCBI Taxonomy" id="1144278"/>
    <lineage>
        <taxon>Bacteria</taxon>
        <taxon>Pseudomonadati</taxon>
        <taxon>Pseudomonadota</taxon>
        <taxon>Gammaproteobacteria</taxon>
        <taxon>Alteromonadales</taxon>
        <taxon>Colwelliaceae</taxon>
        <taxon>Thalassotalea</taxon>
    </lineage>
</organism>
<dbReference type="PROSITE" id="PS50111">
    <property type="entry name" value="CHEMOTAXIS_TRANSDUC_2"/>
    <property type="match status" value="1"/>
</dbReference>
<dbReference type="SUPFAM" id="SSF58104">
    <property type="entry name" value="Methyl-accepting chemotaxis protein (MCP) signaling domain"/>
    <property type="match status" value="1"/>
</dbReference>
<dbReference type="Gene3D" id="1.10.287.950">
    <property type="entry name" value="Methyl-accepting chemotaxis protein"/>
    <property type="match status" value="1"/>
</dbReference>
<gene>
    <name evidence="6" type="ORF">theurythT_04390</name>
</gene>
<proteinExistence type="predicted"/>
<name>A0ABQ6H2E9_9GAMM</name>
<evidence type="ECO:0000259" key="5">
    <source>
        <dbReference type="PROSITE" id="PS50111"/>
    </source>
</evidence>
<dbReference type="SMART" id="SM00283">
    <property type="entry name" value="MA"/>
    <property type="match status" value="1"/>
</dbReference>
<accession>A0ABQ6H2E9</accession>
<sequence>MVASFWYPGSFILKSLGIKKYIFMFYVLIAGLIASGYVANTSVFIILSLITSYYLSALFYIIINDINLLFSLLNGIDGDNFDYRNLAYKPTVLQASYQQLLRTYKEMSRTKLAYSDRMNEVEFVSLEVIDTATKVATNAKHQSDATHSTASAITQMSQSIEEVTHEINNVQHAASSASDYSKQGRIGLEKLHEQIRIMEAKAHNTQEQMRLLDQTSESALKMSEAIKGISEQTNLLALNASIEAARAGDFGKGFAVVANEVRYLAQHSNDISQKIIKEIGDIRQQSGHIVDSMTTVVNSADNCLSQSNQVDEHFETIECETASVQNQVAIVATNAEQQKMATQEISEHIELVVEGARSNAEIASQADKLANHLKNLTQEVVH</sequence>
<comment type="caution">
    <text evidence="6">The sequence shown here is derived from an EMBL/GenBank/DDBJ whole genome shotgun (WGS) entry which is preliminary data.</text>
</comment>
<feature type="transmembrane region" description="Helical" evidence="4">
    <location>
        <begin position="44"/>
        <end position="63"/>
    </location>
</feature>
<evidence type="ECO:0000256" key="4">
    <source>
        <dbReference type="SAM" id="Phobius"/>
    </source>
</evidence>
<keyword evidence="4" id="KW-0472">Membrane</keyword>
<evidence type="ECO:0000256" key="1">
    <source>
        <dbReference type="ARBA" id="ARBA00004370"/>
    </source>
</evidence>
<dbReference type="Proteomes" id="UP001157133">
    <property type="component" value="Unassembled WGS sequence"/>
</dbReference>
<evidence type="ECO:0000256" key="2">
    <source>
        <dbReference type="ARBA" id="ARBA00023224"/>
    </source>
</evidence>